<evidence type="ECO:0000313" key="1">
    <source>
        <dbReference type="EMBL" id="KPM58077.1"/>
    </source>
</evidence>
<accession>A0A0P7CYA5</accession>
<reference evidence="1 2" key="1">
    <citation type="submission" date="2015-10" db="EMBL/GenBank/DDBJ databases">
        <title>Pseudomonas putida clinical strains.</title>
        <authorList>
            <person name="Molina L."/>
            <person name="Udaondo Z."/>
        </authorList>
    </citation>
    <scope>NUCLEOTIDE SEQUENCE [LARGE SCALE GENOMIC DNA]</scope>
    <source>
        <strain evidence="1 2">HB13667</strain>
    </source>
</reference>
<name>A0A0P7CYA5_PSEPU</name>
<evidence type="ECO:0000313" key="2">
    <source>
        <dbReference type="Proteomes" id="UP000050437"/>
    </source>
</evidence>
<dbReference type="Proteomes" id="UP000050437">
    <property type="component" value="Unassembled WGS sequence"/>
</dbReference>
<sequence>MNDQLDLYADSAQARAMDRRLSGDADVHWAAGITPQRAAANNRAWLEMIQKRDKVQAANSRKAIASALDKMETMCGSGAARRTA</sequence>
<gene>
    <name evidence="1" type="ORF">HB13667_28590</name>
</gene>
<dbReference type="EMBL" id="LKKS01000143">
    <property type="protein sequence ID" value="KPM58077.1"/>
    <property type="molecule type" value="Genomic_DNA"/>
</dbReference>
<dbReference type="RefSeq" id="WP_054573845.1">
    <property type="nucleotide sequence ID" value="NZ_LKKS01000143.1"/>
</dbReference>
<proteinExistence type="predicted"/>
<protein>
    <submittedName>
        <fullName evidence="1">Uncharacterized protein</fullName>
    </submittedName>
</protein>
<organism evidence="1 2">
    <name type="scientific">Pseudomonas putida</name>
    <name type="common">Arthrobacter siderocapsulatus</name>
    <dbReference type="NCBI Taxonomy" id="303"/>
    <lineage>
        <taxon>Bacteria</taxon>
        <taxon>Pseudomonadati</taxon>
        <taxon>Pseudomonadota</taxon>
        <taxon>Gammaproteobacteria</taxon>
        <taxon>Pseudomonadales</taxon>
        <taxon>Pseudomonadaceae</taxon>
        <taxon>Pseudomonas</taxon>
    </lineage>
</organism>
<dbReference type="AlphaFoldDB" id="A0A0P7CYA5"/>
<comment type="caution">
    <text evidence="1">The sequence shown here is derived from an EMBL/GenBank/DDBJ whole genome shotgun (WGS) entry which is preliminary data.</text>
</comment>